<name>A0A371X745_9HYPH</name>
<keyword evidence="7" id="KW-1185">Reference proteome</keyword>
<feature type="transmembrane region" description="Helical" evidence="4">
    <location>
        <begin position="312"/>
        <end position="334"/>
    </location>
</feature>
<keyword evidence="3 4" id="KW-0472">Membrane</keyword>
<dbReference type="PANTHER" id="PTHR11360">
    <property type="entry name" value="MONOCARBOXYLATE TRANSPORTER"/>
    <property type="match status" value="1"/>
</dbReference>
<protein>
    <submittedName>
        <fullName evidence="6">MFS transporter</fullName>
    </submittedName>
</protein>
<dbReference type="InterPro" id="IPR036259">
    <property type="entry name" value="MFS_trans_sf"/>
</dbReference>
<organism evidence="6 7">
    <name type="scientific">Fulvimarina endophytica</name>
    <dbReference type="NCBI Taxonomy" id="2293836"/>
    <lineage>
        <taxon>Bacteria</taxon>
        <taxon>Pseudomonadati</taxon>
        <taxon>Pseudomonadota</taxon>
        <taxon>Alphaproteobacteria</taxon>
        <taxon>Hyphomicrobiales</taxon>
        <taxon>Aurantimonadaceae</taxon>
        <taxon>Fulvimarina</taxon>
    </lineage>
</organism>
<dbReference type="InterPro" id="IPR020846">
    <property type="entry name" value="MFS_dom"/>
</dbReference>
<dbReference type="PANTHER" id="PTHR11360:SF308">
    <property type="entry name" value="BLL3089 PROTEIN"/>
    <property type="match status" value="1"/>
</dbReference>
<feature type="transmembrane region" description="Helical" evidence="4">
    <location>
        <begin position="79"/>
        <end position="112"/>
    </location>
</feature>
<feature type="transmembrane region" description="Helical" evidence="4">
    <location>
        <begin position="223"/>
        <end position="245"/>
    </location>
</feature>
<dbReference type="Gene3D" id="1.20.1250.20">
    <property type="entry name" value="MFS general substrate transporter like domains"/>
    <property type="match status" value="1"/>
</dbReference>
<feature type="transmembrane region" description="Helical" evidence="4">
    <location>
        <begin position="375"/>
        <end position="396"/>
    </location>
</feature>
<proteinExistence type="predicted"/>
<keyword evidence="1 4" id="KW-0812">Transmembrane</keyword>
<dbReference type="Pfam" id="PF07690">
    <property type="entry name" value="MFS_1"/>
    <property type="match status" value="1"/>
</dbReference>
<dbReference type="Proteomes" id="UP000264310">
    <property type="component" value="Unassembled WGS sequence"/>
</dbReference>
<evidence type="ECO:0000256" key="3">
    <source>
        <dbReference type="ARBA" id="ARBA00023136"/>
    </source>
</evidence>
<feature type="transmembrane region" description="Helical" evidence="4">
    <location>
        <begin position="53"/>
        <end position="73"/>
    </location>
</feature>
<feature type="transmembrane region" description="Helical" evidence="4">
    <location>
        <begin position="288"/>
        <end position="306"/>
    </location>
</feature>
<sequence length="410" mass="43646">MPDFLTFLSRNMRWIAGGFLLCFFSSFGQTFFISLSNAQIREAFALSHGEFGLIYMVATLASAATLPFLGGLLDRYSIMAVSIGSMAMLTVATLALPLAGSIVTLVIALYLLRLFGQGMMTEISHTAIGKWFVASRGRAIAVTTLGLHFGTALFPFAFVALSGAFGWRGAWMAGAAVMLVLALPLIAGLVRRERDPVASEPPSPDKVPVRDWSRREVLRDPNFYVALVGVLAPPFIGTTIYFHQVYLTELKGWSLDIFALGFAAMSAMTVVTTLLAGSAVDRYTSVRLLPSFLVPLAAACFVAAVGDGTWTIFVFMGLLGISTGLSSTLVGSLWPELYGAAHLGAIRSMVLSAAVLFTAIGPGLTGFLIDMEVPYEAQLAAMGIYSAVAAIAMLNLSRKIVAGRIAAPAR</sequence>
<evidence type="ECO:0000313" key="6">
    <source>
        <dbReference type="EMBL" id="RFC65062.1"/>
    </source>
</evidence>
<dbReference type="InterPro" id="IPR050327">
    <property type="entry name" value="Proton-linked_MCT"/>
</dbReference>
<dbReference type="RefSeq" id="WP_116681960.1">
    <property type="nucleotide sequence ID" value="NZ_QURL01000002.1"/>
</dbReference>
<feature type="transmembrane region" description="Helical" evidence="4">
    <location>
        <begin position="257"/>
        <end position="276"/>
    </location>
</feature>
<feature type="transmembrane region" description="Helical" evidence="4">
    <location>
        <begin position="346"/>
        <end position="369"/>
    </location>
</feature>
<dbReference type="PROSITE" id="PS50850">
    <property type="entry name" value="MFS"/>
    <property type="match status" value="1"/>
</dbReference>
<dbReference type="EMBL" id="QURL01000002">
    <property type="protein sequence ID" value="RFC65062.1"/>
    <property type="molecule type" value="Genomic_DNA"/>
</dbReference>
<dbReference type="GO" id="GO:0022857">
    <property type="term" value="F:transmembrane transporter activity"/>
    <property type="evidence" value="ECO:0007669"/>
    <property type="project" value="InterPro"/>
</dbReference>
<feature type="transmembrane region" description="Helical" evidence="4">
    <location>
        <begin position="171"/>
        <end position="190"/>
    </location>
</feature>
<evidence type="ECO:0000256" key="1">
    <source>
        <dbReference type="ARBA" id="ARBA00022692"/>
    </source>
</evidence>
<comment type="caution">
    <text evidence="6">The sequence shown here is derived from an EMBL/GenBank/DDBJ whole genome shotgun (WGS) entry which is preliminary data.</text>
</comment>
<feature type="transmembrane region" description="Helical" evidence="4">
    <location>
        <begin position="12"/>
        <end position="33"/>
    </location>
</feature>
<accession>A0A371X745</accession>
<dbReference type="OrthoDB" id="1404228at2"/>
<gene>
    <name evidence="6" type="ORF">DYI37_04145</name>
</gene>
<evidence type="ECO:0000256" key="4">
    <source>
        <dbReference type="SAM" id="Phobius"/>
    </source>
</evidence>
<evidence type="ECO:0000256" key="2">
    <source>
        <dbReference type="ARBA" id="ARBA00022989"/>
    </source>
</evidence>
<dbReference type="InterPro" id="IPR011701">
    <property type="entry name" value="MFS"/>
</dbReference>
<evidence type="ECO:0000259" key="5">
    <source>
        <dbReference type="PROSITE" id="PS50850"/>
    </source>
</evidence>
<evidence type="ECO:0000313" key="7">
    <source>
        <dbReference type="Proteomes" id="UP000264310"/>
    </source>
</evidence>
<feature type="transmembrane region" description="Helical" evidence="4">
    <location>
        <begin position="139"/>
        <end position="165"/>
    </location>
</feature>
<reference evidence="6 7" key="1">
    <citation type="submission" date="2018-08" db="EMBL/GenBank/DDBJ databases">
        <title>Fulvimarina sp. 85, whole genome shotgun sequence.</title>
        <authorList>
            <person name="Tuo L."/>
        </authorList>
    </citation>
    <scope>NUCLEOTIDE SEQUENCE [LARGE SCALE GENOMIC DNA]</scope>
    <source>
        <strain evidence="6 7">85</strain>
    </source>
</reference>
<dbReference type="SUPFAM" id="SSF103473">
    <property type="entry name" value="MFS general substrate transporter"/>
    <property type="match status" value="1"/>
</dbReference>
<dbReference type="AlphaFoldDB" id="A0A371X745"/>
<keyword evidence="2 4" id="KW-1133">Transmembrane helix</keyword>
<feature type="domain" description="Major facilitator superfamily (MFS) profile" evidence="5">
    <location>
        <begin position="14"/>
        <end position="401"/>
    </location>
</feature>